<keyword evidence="6 11" id="KW-0560">Oxidoreductase</keyword>
<dbReference type="InterPro" id="IPR015802">
    <property type="entry name" value="Cu_amine_oxidase_N3"/>
</dbReference>
<name>A0A5A7QJN9_STRAF</name>
<dbReference type="InterPro" id="IPR036460">
    <property type="entry name" value="Cu_amine_oxidase_C_sf"/>
</dbReference>
<comment type="caution">
    <text evidence="16">The sequence shown here is derived from an EMBL/GenBank/DDBJ whole genome shotgun (WGS) entry which is preliminary data.</text>
</comment>
<evidence type="ECO:0000259" key="14">
    <source>
        <dbReference type="Pfam" id="PF02727"/>
    </source>
</evidence>
<comment type="cofactor">
    <cofactor evidence="1">
        <name>Cu cation</name>
        <dbReference type="ChEBI" id="CHEBI:23378"/>
    </cofactor>
</comment>
<dbReference type="PROSITE" id="PS01165">
    <property type="entry name" value="COPPER_AMINE_OXID_2"/>
    <property type="match status" value="1"/>
</dbReference>
<dbReference type="EC" id="1.4.3.-" evidence="11"/>
<protein>
    <recommendedName>
        <fullName evidence="11">Amine oxidase</fullName>
        <ecNumber evidence="11">1.4.3.-</ecNumber>
    </recommendedName>
</protein>
<organism evidence="16 17">
    <name type="scientific">Striga asiatica</name>
    <name type="common">Asiatic witchweed</name>
    <name type="synonym">Buchnera asiatica</name>
    <dbReference type="NCBI Taxonomy" id="4170"/>
    <lineage>
        <taxon>Eukaryota</taxon>
        <taxon>Viridiplantae</taxon>
        <taxon>Streptophyta</taxon>
        <taxon>Embryophyta</taxon>
        <taxon>Tracheophyta</taxon>
        <taxon>Spermatophyta</taxon>
        <taxon>Magnoliopsida</taxon>
        <taxon>eudicotyledons</taxon>
        <taxon>Gunneridae</taxon>
        <taxon>Pentapetalae</taxon>
        <taxon>asterids</taxon>
        <taxon>lamiids</taxon>
        <taxon>Lamiales</taxon>
        <taxon>Orobanchaceae</taxon>
        <taxon>Buchnereae</taxon>
        <taxon>Striga</taxon>
    </lineage>
</organism>
<dbReference type="FunFam" id="2.70.98.20:FF:000004">
    <property type="entry name" value="Amine oxidase"/>
    <property type="match status" value="1"/>
</dbReference>
<evidence type="ECO:0000256" key="8">
    <source>
        <dbReference type="ARBA" id="ARBA00023157"/>
    </source>
</evidence>
<evidence type="ECO:0000256" key="10">
    <source>
        <dbReference type="PIRSR" id="PIRSR600269-51"/>
    </source>
</evidence>
<comment type="cofactor">
    <cofactor evidence="11">
        <name>Cu cation</name>
        <dbReference type="ChEBI" id="CHEBI:23378"/>
    </cofactor>
    <text evidence="11">Contains 1 topaquinone per subunit.</text>
</comment>
<dbReference type="PANTHER" id="PTHR10638">
    <property type="entry name" value="COPPER AMINE OXIDASE"/>
    <property type="match status" value="1"/>
</dbReference>
<accession>A0A5A7QJN9</accession>
<keyword evidence="8" id="KW-1015">Disulfide bond</keyword>
<dbReference type="InterPro" id="IPR049948">
    <property type="entry name" value="Cu_Am_ox_TPQ-bd"/>
</dbReference>
<comment type="subunit">
    <text evidence="3">Homodimer.</text>
</comment>
<dbReference type="InterPro" id="IPR049947">
    <property type="entry name" value="Cu_Am_Ox_Cu-bd"/>
</dbReference>
<evidence type="ECO:0000256" key="7">
    <source>
        <dbReference type="ARBA" id="ARBA00023008"/>
    </source>
</evidence>
<dbReference type="SUPFAM" id="SSF49998">
    <property type="entry name" value="Amine oxidase catalytic domain"/>
    <property type="match status" value="1"/>
</dbReference>
<comment type="similarity">
    <text evidence="2 11">Belongs to the copper/topaquinone oxidase family.</text>
</comment>
<evidence type="ECO:0000256" key="4">
    <source>
        <dbReference type="ARBA" id="ARBA00022723"/>
    </source>
</evidence>
<feature type="modified residue" description="2',4',5'-topaquinone" evidence="10">
    <location>
        <position position="409"/>
    </location>
</feature>
<keyword evidence="7 11" id="KW-0186">Copper</keyword>
<feature type="signal peptide" evidence="12">
    <location>
        <begin position="1"/>
        <end position="24"/>
    </location>
</feature>
<dbReference type="AlphaFoldDB" id="A0A5A7QJN9"/>
<keyword evidence="12" id="KW-0732">Signal</keyword>
<reference evidence="17" key="1">
    <citation type="journal article" date="2019" name="Curr. Biol.">
        <title>Genome Sequence of Striga asiatica Provides Insight into the Evolution of Plant Parasitism.</title>
        <authorList>
            <person name="Yoshida S."/>
            <person name="Kim S."/>
            <person name="Wafula E.K."/>
            <person name="Tanskanen J."/>
            <person name="Kim Y.M."/>
            <person name="Honaas L."/>
            <person name="Yang Z."/>
            <person name="Spallek T."/>
            <person name="Conn C.E."/>
            <person name="Ichihashi Y."/>
            <person name="Cheong K."/>
            <person name="Cui S."/>
            <person name="Der J.P."/>
            <person name="Gundlach H."/>
            <person name="Jiao Y."/>
            <person name="Hori C."/>
            <person name="Ishida J.K."/>
            <person name="Kasahara H."/>
            <person name="Kiba T."/>
            <person name="Kim M.S."/>
            <person name="Koo N."/>
            <person name="Laohavisit A."/>
            <person name="Lee Y.H."/>
            <person name="Lumba S."/>
            <person name="McCourt P."/>
            <person name="Mortimer J.C."/>
            <person name="Mutuku J.M."/>
            <person name="Nomura T."/>
            <person name="Sasaki-Sekimoto Y."/>
            <person name="Seto Y."/>
            <person name="Wang Y."/>
            <person name="Wakatake T."/>
            <person name="Sakakibara H."/>
            <person name="Demura T."/>
            <person name="Yamaguchi S."/>
            <person name="Yoneyama K."/>
            <person name="Manabe R.I."/>
            <person name="Nelson D.C."/>
            <person name="Schulman A.H."/>
            <person name="Timko M.P."/>
            <person name="dePamphilis C.W."/>
            <person name="Choi D."/>
            <person name="Shirasu K."/>
        </authorList>
    </citation>
    <scope>NUCLEOTIDE SEQUENCE [LARGE SCALE GENOMIC DNA]</scope>
    <source>
        <strain evidence="17">cv. UVA1</strain>
    </source>
</reference>
<keyword evidence="4 11" id="KW-0479">Metal-binding</keyword>
<evidence type="ECO:0000313" key="17">
    <source>
        <dbReference type="Proteomes" id="UP000325081"/>
    </source>
</evidence>
<dbReference type="PANTHER" id="PTHR10638:SF71">
    <property type="entry name" value="AMINE OXIDASE"/>
    <property type="match status" value="1"/>
</dbReference>
<evidence type="ECO:0000256" key="11">
    <source>
        <dbReference type="RuleBase" id="RU000672"/>
    </source>
</evidence>
<gene>
    <name evidence="16" type="ORF">STAS_21592</name>
</gene>
<evidence type="ECO:0000256" key="6">
    <source>
        <dbReference type="ARBA" id="ARBA00023002"/>
    </source>
</evidence>
<sequence>MGTTNVAIAFIFLAILSFTPNVESQVVHHPLDSLTPLELKQVQTLVKTSHQNVTFQYVGLDEPYKPKVLSWLLSKKQNKKSSIIPRRAFIVARVNFESHEILIDLSNKLILSDKIYRGTGYPMLNAEEQALASELPHKYPPFVESIAKRKLKLSEVLCEAFTIGWYGEKKTKRVVQVMCYYVDGTINFYMKPIEGIMATVDLDLMKIVGYHDRQMIPVAKGDGVEYVESKQGHLHDNHLKGMTILQQDGPSFTLDGNNVRWANWDFHLGFDMRVGPVISLASIFDHDKNKYRSVLYKGYVSELFVPYQDLSEEWWFRTFLDAGEFGFGICAVPLQPSRDCPKNAKYFDGYYTSREGTPVKISNVFCVFERYSGDVMWRHTEAALPGDDIVEARPDVTLVVRMVSTVANYDYIIDWEFKQNGGIKVTVSLSGILAVKGSKYTHQDQIKEEIYGTLVAENTIAVRHNHFLTFHLDLDIDGSANSLTKTHLKTVRVANGTCPRRSYWTAVHETAKTESDAKMTFNSGDIEVIVVNPNKRTNMGHHVGYRLVPGPVAAPLLLGDDYEQIRGAFSNYHVWATPYNRSEKWAGGDFVDQAPGDNTLAAWTMRNLDIVNKDIVVWHTLGVHHVPVQEDYPIMPTLSGSFELKPSNFFDYNPVLKVKPLKSVDWVNCSAKSP</sequence>
<dbReference type="Pfam" id="PF02727">
    <property type="entry name" value="Cu_amine_oxidN2"/>
    <property type="match status" value="1"/>
</dbReference>
<feature type="domain" description="Copper amine oxidase N2-terminal" evidence="14">
    <location>
        <begin position="29"/>
        <end position="114"/>
    </location>
</feature>
<dbReference type="FunFam" id="3.10.450.40:FF:000005">
    <property type="entry name" value="Amine oxidase"/>
    <property type="match status" value="1"/>
</dbReference>
<dbReference type="InterPro" id="IPR016182">
    <property type="entry name" value="Cu_amine_oxidase_N-reg"/>
</dbReference>
<feature type="domain" description="Copper amine oxidase N3-terminal" evidence="15">
    <location>
        <begin position="122"/>
        <end position="218"/>
    </location>
</feature>
<dbReference type="GO" id="GO:0005507">
    <property type="term" value="F:copper ion binding"/>
    <property type="evidence" value="ECO:0007669"/>
    <property type="project" value="InterPro"/>
</dbReference>
<dbReference type="PROSITE" id="PS01164">
    <property type="entry name" value="COPPER_AMINE_OXID_1"/>
    <property type="match status" value="1"/>
</dbReference>
<dbReference type="FunFam" id="3.10.450.40:FF:000012">
    <property type="entry name" value="Amine oxidase"/>
    <property type="match status" value="1"/>
</dbReference>
<feature type="chain" id="PRO_5022925049" description="Amine oxidase" evidence="12">
    <location>
        <begin position="25"/>
        <end position="674"/>
    </location>
</feature>
<proteinExistence type="inferred from homology"/>
<evidence type="ECO:0000256" key="9">
    <source>
        <dbReference type="PIRSR" id="PIRSR600269-50"/>
    </source>
</evidence>
<dbReference type="Gene3D" id="3.10.450.40">
    <property type="match status" value="2"/>
</dbReference>
<feature type="active site" description="Proton acceptor" evidence="9">
    <location>
        <position position="321"/>
    </location>
</feature>
<dbReference type="InterPro" id="IPR015798">
    <property type="entry name" value="Cu_amine_oxidase_C"/>
</dbReference>
<evidence type="ECO:0000256" key="3">
    <source>
        <dbReference type="ARBA" id="ARBA00011738"/>
    </source>
</evidence>
<evidence type="ECO:0000259" key="13">
    <source>
        <dbReference type="Pfam" id="PF01179"/>
    </source>
</evidence>
<evidence type="ECO:0000259" key="15">
    <source>
        <dbReference type="Pfam" id="PF02728"/>
    </source>
</evidence>
<dbReference type="Proteomes" id="UP000325081">
    <property type="component" value="Unassembled WGS sequence"/>
</dbReference>
<dbReference type="InterPro" id="IPR015800">
    <property type="entry name" value="Cu_amine_oxidase_N2"/>
</dbReference>
<keyword evidence="17" id="KW-1185">Reference proteome</keyword>
<dbReference type="Pfam" id="PF02728">
    <property type="entry name" value="Cu_amine_oxidN3"/>
    <property type="match status" value="1"/>
</dbReference>
<feature type="active site" description="Schiff-base intermediate with substrate; via topaquinone" evidence="9">
    <location>
        <position position="409"/>
    </location>
</feature>
<evidence type="ECO:0000256" key="1">
    <source>
        <dbReference type="ARBA" id="ARBA00001935"/>
    </source>
</evidence>
<evidence type="ECO:0000256" key="12">
    <source>
        <dbReference type="SAM" id="SignalP"/>
    </source>
</evidence>
<dbReference type="InterPro" id="IPR000269">
    <property type="entry name" value="Cu_amine_oxidase"/>
</dbReference>
<dbReference type="EMBL" id="BKCP01007070">
    <property type="protein sequence ID" value="GER44687.1"/>
    <property type="molecule type" value="Genomic_DNA"/>
</dbReference>
<feature type="domain" description="Copper amine oxidase catalytic" evidence="13">
    <location>
        <begin position="243"/>
        <end position="656"/>
    </location>
</feature>
<comment type="PTM">
    <text evidence="10 11">Topaquinone (TPQ) is generated by copper-dependent autoxidation of a specific tyrosyl residue.</text>
</comment>
<dbReference type="GO" id="GO:0008131">
    <property type="term" value="F:primary methylamine oxidase activity"/>
    <property type="evidence" value="ECO:0007669"/>
    <property type="project" value="InterPro"/>
</dbReference>
<dbReference type="GO" id="GO:0009308">
    <property type="term" value="P:amine metabolic process"/>
    <property type="evidence" value="ECO:0007669"/>
    <property type="project" value="UniProtKB-UniRule"/>
</dbReference>
<evidence type="ECO:0000256" key="5">
    <source>
        <dbReference type="ARBA" id="ARBA00022772"/>
    </source>
</evidence>
<evidence type="ECO:0000256" key="2">
    <source>
        <dbReference type="ARBA" id="ARBA00007983"/>
    </source>
</evidence>
<dbReference type="SUPFAM" id="SSF54416">
    <property type="entry name" value="Amine oxidase N-terminal region"/>
    <property type="match status" value="2"/>
</dbReference>
<evidence type="ECO:0000313" key="16">
    <source>
        <dbReference type="EMBL" id="GER44687.1"/>
    </source>
</evidence>
<dbReference type="OrthoDB" id="5379943at2759"/>
<dbReference type="Gene3D" id="2.70.98.20">
    <property type="entry name" value="Copper amine oxidase, catalytic domain"/>
    <property type="match status" value="1"/>
</dbReference>
<keyword evidence="5 9" id="KW-0801">TPQ</keyword>
<dbReference type="GO" id="GO:0048038">
    <property type="term" value="F:quinone binding"/>
    <property type="evidence" value="ECO:0007669"/>
    <property type="project" value="InterPro"/>
</dbReference>
<dbReference type="Pfam" id="PF01179">
    <property type="entry name" value="Cu_amine_oxid"/>
    <property type="match status" value="1"/>
</dbReference>